<protein>
    <submittedName>
        <fullName evidence="1">Uncharacterized protein</fullName>
    </submittedName>
</protein>
<evidence type="ECO:0000313" key="2">
    <source>
        <dbReference type="Proteomes" id="UP001454036"/>
    </source>
</evidence>
<dbReference type="AlphaFoldDB" id="A0AAV3P051"/>
<comment type="caution">
    <text evidence="1">The sequence shown here is derived from an EMBL/GenBank/DDBJ whole genome shotgun (WGS) entry which is preliminary data.</text>
</comment>
<reference evidence="1 2" key="1">
    <citation type="submission" date="2024-01" db="EMBL/GenBank/DDBJ databases">
        <title>The complete chloroplast genome sequence of Lithospermum erythrorhizon: insights into the phylogenetic relationship among Boraginaceae species and the maternal lineages of purple gromwells.</title>
        <authorList>
            <person name="Okada T."/>
            <person name="Watanabe K."/>
        </authorList>
    </citation>
    <scope>NUCLEOTIDE SEQUENCE [LARGE SCALE GENOMIC DNA]</scope>
</reference>
<gene>
    <name evidence="1" type="ORF">LIER_36066</name>
</gene>
<proteinExistence type="predicted"/>
<accession>A0AAV3P051</accession>
<organism evidence="1 2">
    <name type="scientific">Lithospermum erythrorhizon</name>
    <name type="common">Purple gromwell</name>
    <name type="synonym">Lithospermum officinale var. erythrorhizon</name>
    <dbReference type="NCBI Taxonomy" id="34254"/>
    <lineage>
        <taxon>Eukaryota</taxon>
        <taxon>Viridiplantae</taxon>
        <taxon>Streptophyta</taxon>
        <taxon>Embryophyta</taxon>
        <taxon>Tracheophyta</taxon>
        <taxon>Spermatophyta</taxon>
        <taxon>Magnoliopsida</taxon>
        <taxon>eudicotyledons</taxon>
        <taxon>Gunneridae</taxon>
        <taxon>Pentapetalae</taxon>
        <taxon>asterids</taxon>
        <taxon>lamiids</taxon>
        <taxon>Boraginales</taxon>
        <taxon>Boraginaceae</taxon>
        <taxon>Boraginoideae</taxon>
        <taxon>Lithospermeae</taxon>
        <taxon>Lithospermum</taxon>
    </lineage>
</organism>
<dbReference type="Proteomes" id="UP001454036">
    <property type="component" value="Unassembled WGS sequence"/>
</dbReference>
<sequence length="237" mass="26609">MSGPQDMPKFDFVCDLLNNGHSFALGDVRNETKCVRTNFLDGDDKFSLKVLNDCLFCSGSNNSHVPDSQTVLLYDLRMGLPINIPGLTGNIIFDSIEYRKNCTYPLGILISFIVKRCAIMECGPRTPPPSPLGNRTIRYQLLQFDDAKVHLLAKRKKGLPIDDDDVHNVQGEDVHVEGDVRTGNFAREDSDLQTELRHLATIHEQQGNDIKKNKCYLKGIMKFLSCFDKREGSSSEA</sequence>
<keyword evidence="2" id="KW-1185">Reference proteome</keyword>
<dbReference type="EMBL" id="BAABME010016230">
    <property type="protein sequence ID" value="GAA0145057.1"/>
    <property type="molecule type" value="Genomic_DNA"/>
</dbReference>
<name>A0AAV3P051_LITER</name>
<evidence type="ECO:0000313" key="1">
    <source>
        <dbReference type="EMBL" id="GAA0145057.1"/>
    </source>
</evidence>